<accession>A0ABY7VA11</accession>
<dbReference type="PANTHER" id="PTHR43418">
    <property type="entry name" value="MULTIFUNCTIONAL TRYPTOPHAN BIOSYNTHESIS PROTEIN-RELATED"/>
    <property type="match status" value="1"/>
</dbReference>
<dbReference type="SUPFAM" id="SSF52317">
    <property type="entry name" value="Class I glutamine amidotransferase-like"/>
    <property type="match status" value="1"/>
</dbReference>
<reference evidence="6 7" key="1">
    <citation type="journal article" date="2022" name="Mar. Drugs">
        <title>Bioassay-Guided Fractionation Leads to the Detection of Cholic Acid Generated by the Rare Thalassomonas sp.</title>
        <authorList>
            <person name="Pheiffer F."/>
            <person name="Schneider Y.K."/>
            <person name="Hansen E.H."/>
            <person name="Andersen J.H."/>
            <person name="Isaksson J."/>
            <person name="Busche T."/>
            <person name="R C."/>
            <person name="Kalinowski J."/>
            <person name="Zyl L.V."/>
            <person name="Trindade M."/>
        </authorList>
    </citation>
    <scope>NUCLEOTIDE SEQUENCE [LARGE SCALE GENOMIC DNA]</scope>
    <source>
        <strain evidence="6 7">A5K-61T</strain>
    </source>
</reference>
<dbReference type="PROSITE" id="PS51273">
    <property type="entry name" value="GATASE_TYPE_1"/>
    <property type="match status" value="1"/>
</dbReference>
<dbReference type="InterPro" id="IPR017926">
    <property type="entry name" value="GATASE"/>
</dbReference>
<keyword evidence="7" id="KW-1185">Reference proteome</keyword>
<keyword evidence="2" id="KW-0315">Glutamine amidotransferase</keyword>
<evidence type="ECO:0000256" key="2">
    <source>
        <dbReference type="ARBA" id="ARBA00022962"/>
    </source>
</evidence>
<evidence type="ECO:0000313" key="7">
    <source>
        <dbReference type="Proteomes" id="UP001215231"/>
    </source>
</evidence>
<organism evidence="6 7">
    <name type="scientific">Thalassomonas haliotis</name>
    <dbReference type="NCBI Taxonomy" id="485448"/>
    <lineage>
        <taxon>Bacteria</taxon>
        <taxon>Pseudomonadati</taxon>
        <taxon>Pseudomonadota</taxon>
        <taxon>Gammaproteobacteria</taxon>
        <taxon>Alteromonadales</taxon>
        <taxon>Colwelliaceae</taxon>
        <taxon>Thalassomonas</taxon>
    </lineage>
</organism>
<dbReference type="InterPro" id="IPR029062">
    <property type="entry name" value="Class_I_gatase-like"/>
</dbReference>
<sequence length="234" mass="25122">MTSVSQTTQAQPLSGVKVFMLDNLDSFTYNLVDDFRVLGLEPVIYRNTLSADFIIKQMQACPQQVLLVLSPGPGEPSGAGCLMELIAKSAGHFPILGICLGHQALVQHYGGTVGRAPEIVHGKSSPVSHSGSGAFENISNPLPVARYHSLVATSVPEELEVIAQYKATASGQEISLPMAIEHRRDNALGFQFHPESILTTYGSHLLAQSINYLIAQHHTNKQQKSTAQQGAAHG</sequence>
<feature type="domain" description="Glutamine amidotransferase" evidence="5">
    <location>
        <begin position="20"/>
        <end position="209"/>
    </location>
</feature>
<dbReference type="EC" id="4.1.3.27" evidence="1"/>
<proteinExistence type="predicted"/>
<comment type="catalytic activity">
    <reaction evidence="4">
        <text>chorismate + L-glutamine = anthranilate + pyruvate + L-glutamate + H(+)</text>
        <dbReference type="Rhea" id="RHEA:21732"/>
        <dbReference type="ChEBI" id="CHEBI:15361"/>
        <dbReference type="ChEBI" id="CHEBI:15378"/>
        <dbReference type="ChEBI" id="CHEBI:16567"/>
        <dbReference type="ChEBI" id="CHEBI:29748"/>
        <dbReference type="ChEBI" id="CHEBI:29985"/>
        <dbReference type="ChEBI" id="CHEBI:58359"/>
        <dbReference type="EC" id="4.1.3.27"/>
    </reaction>
</comment>
<evidence type="ECO:0000313" key="6">
    <source>
        <dbReference type="EMBL" id="WDE09909.1"/>
    </source>
</evidence>
<dbReference type="InterPro" id="IPR050472">
    <property type="entry name" value="Anth_synth/Amidotransfase"/>
</dbReference>
<keyword evidence="3" id="KW-0456">Lyase</keyword>
<dbReference type="Proteomes" id="UP001215231">
    <property type="component" value="Chromosome"/>
</dbReference>
<evidence type="ECO:0000256" key="3">
    <source>
        <dbReference type="ARBA" id="ARBA00023239"/>
    </source>
</evidence>
<dbReference type="Gene3D" id="3.40.50.880">
    <property type="match status" value="1"/>
</dbReference>
<name>A0ABY7VA11_9GAMM</name>
<dbReference type="NCBIfam" id="TIGR00566">
    <property type="entry name" value="trpG_papA"/>
    <property type="match status" value="1"/>
</dbReference>
<evidence type="ECO:0000259" key="5">
    <source>
        <dbReference type="Pfam" id="PF00117"/>
    </source>
</evidence>
<dbReference type="Pfam" id="PF00117">
    <property type="entry name" value="GATase"/>
    <property type="match status" value="1"/>
</dbReference>
<dbReference type="InterPro" id="IPR006221">
    <property type="entry name" value="TrpG/PapA_dom"/>
</dbReference>
<gene>
    <name evidence="6" type="ORF">H3N35_16490</name>
</gene>
<evidence type="ECO:0000256" key="4">
    <source>
        <dbReference type="ARBA" id="ARBA00047683"/>
    </source>
</evidence>
<dbReference type="PRINTS" id="PR00099">
    <property type="entry name" value="CPSGATASE"/>
</dbReference>
<dbReference type="CDD" id="cd01743">
    <property type="entry name" value="GATase1_Anthranilate_Synthase"/>
    <property type="match status" value="1"/>
</dbReference>
<dbReference type="RefSeq" id="WP_274049914.1">
    <property type="nucleotide sequence ID" value="NZ_CP059693.1"/>
</dbReference>
<dbReference type="EMBL" id="CP059693">
    <property type="protein sequence ID" value="WDE09909.1"/>
    <property type="molecule type" value="Genomic_DNA"/>
</dbReference>
<protein>
    <recommendedName>
        <fullName evidence="1">anthranilate synthase</fullName>
        <ecNumber evidence="1">4.1.3.27</ecNumber>
    </recommendedName>
</protein>
<evidence type="ECO:0000256" key="1">
    <source>
        <dbReference type="ARBA" id="ARBA00012266"/>
    </source>
</evidence>
<dbReference type="PANTHER" id="PTHR43418:SF2">
    <property type="entry name" value="BIFUNCTIONAL PROTEIN TRPGD"/>
    <property type="match status" value="1"/>
</dbReference>
<dbReference type="PRINTS" id="PR00097">
    <property type="entry name" value="ANTSNTHASEII"/>
</dbReference>
<dbReference type="PRINTS" id="PR00096">
    <property type="entry name" value="GATASE"/>
</dbReference>